<dbReference type="GO" id="GO:0000463">
    <property type="term" value="P:maturation of LSU-rRNA from tricistronic rRNA transcript (SSU-rRNA, 5.8S rRNA, LSU-rRNA)"/>
    <property type="evidence" value="ECO:0007669"/>
    <property type="project" value="TreeGrafter"/>
</dbReference>
<dbReference type="PANTHER" id="PTHR12728">
    <property type="entry name" value="BRIX DOMAIN CONTAINING PROTEIN"/>
    <property type="match status" value="1"/>
</dbReference>
<dbReference type="GO" id="GO:0000027">
    <property type="term" value="P:ribosomal large subunit assembly"/>
    <property type="evidence" value="ECO:0007669"/>
    <property type="project" value="InterPro"/>
</dbReference>
<dbReference type="PROSITE" id="PS50833">
    <property type="entry name" value="BRIX"/>
    <property type="match status" value="1"/>
</dbReference>
<keyword evidence="10" id="KW-1185">Reference proteome</keyword>
<feature type="domain" description="Brix" evidence="8">
    <location>
        <begin position="1"/>
        <end position="181"/>
    </location>
</feature>
<organism evidence="9 10">
    <name type="scientific">Paralvinella palmiformis</name>
    <dbReference type="NCBI Taxonomy" id="53620"/>
    <lineage>
        <taxon>Eukaryota</taxon>
        <taxon>Metazoa</taxon>
        <taxon>Spiralia</taxon>
        <taxon>Lophotrochozoa</taxon>
        <taxon>Annelida</taxon>
        <taxon>Polychaeta</taxon>
        <taxon>Sedentaria</taxon>
        <taxon>Canalipalpata</taxon>
        <taxon>Terebellida</taxon>
        <taxon>Terebelliformia</taxon>
        <taxon>Alvinellidae</taxon>
        <taxon>Paralvinella</taxon>
    </lineage>
</organism>
<dbReference type="SMART" id="SM00879">
    <property type="entry name" value="Brix"/>
    <property type="match status" value="1"/>
</dbReference>
<dbReference type="Pfam" id="PF04427">
    <property type="entry name" value="Brix"/>
    <property type="match status" value="1"/>
</dbReference>
<sequence>MLKKPLSVLYKKKNILRPFDDATSIEFFSNKSDAALFMFGSHSKKRPHNLIIGRLFDYHILDMIELGVEKFKSLSSFQTAKCPFGTKPCLVFTGEDFELNSEHQRLKNLLLDFFSGPKTKQVRLSGLEHIWHFTAAEGKIFWRSYRILMKKSGSRIPRIELEEIGPSLDLVIRRTKLASDDLYKRSRKQPKQAKPKKVKNVSMDAFGTKLGRIHMTKQNLDSLQTRKMKGLKRKSDEGAEDEEKMSRQINKLEKTWTQD</sequence>
<dbReference type="Proteomes" id="UP001208570">
    <property type="component" value="Unassembled WGS sequence"/>
</dbReference>
<dbReference type="GO" id="GO:0005730">
    <property type="term" value="C:nucleolus"/>
    <property type="evidence" value="ECO:0007669"/>
    <property type="project" value="UniProtKB-SubCell"/>
</dbReference>
<accession>A0AAD9J0X4</accession>
<reference evidence="9" key="1">
    <citation type="journal article" date="2023" name="Mol. Biol. Evol.">
        <title>Third-Generation Sequencing Reveals the Adaptive Role of the Epigenome in Three Deep-Sea Polychaetes.</title>
        <authorList>
            <person name="Perez M."/>
            <person name="Aroh O."/>
            <person name="Sun Y."/>
            <person name="Lan Y."/>
            <person name="Juniper S.K."/>
            <person name="Young C.R."/>
            <person name="Angers B."/>
            <person name="Qian P.Y."/>
        </authorList>
    </citation>
    <scope>NUCLEOTIDE SEQUENCE</scope>
    <source>
        <strain evidence="9">P08H-3</strain>
    </source>
</reference>
<evidence type="ECO:0000256" key="1">
    <source>
        <dbReference type="ARBA" id="ARBA00004604"/>
    </source>
</evidence>
<evidence type="ECO:0000256" key="5">
    <source>
        <dbReference type="ARBA" id="ARBA00030889"/>
    </source>
</evidence>
<evidence type="ECO:0000313" key="10">
    <source>
        <dbReference type="Proteomes" id="UP001208570"/>
    </source>
</evidence>
<dbReference type="EMBL" id="JAODUP010000800">
    <property type="protein sequence ID" value="KAK2143910.1"/>
    <property type="molecule type" value="Genomic_DNA"/>
</dbReference>
<proteinExistence type="inferred from homology"/>
<evidence type="ECO:0000313" key="9">
    <source>
        <dbReference type="EMBL" id="KAK2143910.1"/>
    </source>
</evidence>
<gene>
    <name evidence="9" type="ORF">LSH36_800g00039</name>
</gene>
<evidence type="ECO:0000256" key="6">
    <source>
        <dbReference type="RuleBase" id="RU367086"/>
    </source>
</evidence>
<evidence type="ECO:0000256" key="4">
    <source>
        <dbReference type="ARBA" id="ARBA00023242"/>
    </source>
</evidence>
<evidence type="ECO:0000256" key="3">
    <source>
        <dbReference type="ARBA" id="ARBA00020387"/>
    </source>
</evidence>
<dbReference type="GO" id="GO:0019843">
    <property type="term" value="F:rRNA binding"/>
    <property type="evidence" value="ECO:0007669"/>
    <property type="project" value="UniProtKB-UniRule"/>
</dbReference>
<dbReference type="InterPro" id="IPR007109">
    <property type="entry name" value="Brix"/>
</dbReference>
<dbReference type="AlphaFoldDB" id="A0AAD9J0X4"/>
<dbReference type="PANTHER" id="PTHR12728:SF0">
    <property type="entry name" value="RIBOSOME PRODUCTION FACTOR 2 HOMOLOG"/>
    <property type="match status" value="1"/>
</dbReference>
<feature type="region of interest" description="Disordered" evidence="7">
    <location>
        <begin position="217"/>
        <end position="259"/>
    </location>
</feature>
<evidence type="ECO:0000256" key="2">
    <source>
        <dbReference type="ARBA" id="ARBA00010782"/>
    </source>
</evidence>
<evidence type="ECO:0000256" key="7">
    <source>
        <dbReference type="SAM" id="MobiDB-lite"/>
    </source>
</evidence>
<feature type="compositionally biased region" description="Basic and acidic residues" evidence="7">
    <location>
        <begin position="244"/>
        <end position="259"/>
    </location>
</feature>
<dbReference type="InterPro" id="IPR039770">
    <property type="entry name" value="Rpf2"/>
</dbReference>
<comment type="similarity">
    <text evidence="2 6">Belongs to the RPF2 family.</text>
</comment>
<comment type="subcellular location">
    <subcellularLocation>
        <location evidence="1 6">Nucleus</location>
        <location evidence="1 6">Nucleolus</location>
    </subcellularLocation>
</comment>
<name>A0AAD9J0X4_9ANNE</name>
<evidence type="ECO:0000259" key="8">
    <source>
        <dbReference type="PROSITE" id="PS50833"/>
    </source>
</evidence>
<keyword evidence="4 6" id="KW-0539">Nucleus</keyword>
<protein>
    <recommendedName>
        <fullName evidence="3 6">Ribosome production factor 2 homolog</fullName>
    </recommendedName>
    <alternativeName>
        <fullName evidence="5 6">Ribosome biogenesis protein RPF2 homolog</fullName>
    </alternativeName>
</protein>
<comment type="caution">
    <text evidence="9">The sequence shown here is derived from an EMBL/GenBank/DDBJ whole genome shotgun (WGS) entry which is preliminary data.</text>
</comment>